<keyword evidence="6" id="KW-0539">Nucleus</keyword>
<dbReference type="eggNOG" id="ENOG502QW20">
    <property type="taxonomic scope" value="Eukaryota"/>
</dbReference>
<keyword evidence="3" id="KW-0805">Transcription regulation</keyword>
<evidence type="ECO:0000256" key="4">
    <source>
        <dbReference type="ARBA" id="ARBA00023125"/>
    </source>
</evidence>
<feature type="compositionally biased region" description="Low complexity" evidence="7">
    <location>
        <begin position="174"/>
        <end position="200"/>
    </location>
</feature>
<dbReference type="GO" id="GO:0005634">
    <property type="term" value="C:nucleus"/>
    <property type="evidence" value="ECO:0007669"/>
    <property type="project" value="TreeGrafter"/>
</dbReference>
<evidence type="ECO:0000256" key="3">
    <source>
        <dbReference type="ARBA" id="ARBA00023015"/>
    </source>
</evidence>
<evidence type="ECO:0000259" key="8">
    <source>
        <dbReference type="PROSITE" id="PS50048"/>
    </source>
</evidence>
<organism evidence="9 10">
    <name type="scientific">Zygosaccharomyces rouxii</name>
    <dbReference type="NCBI Taxonomy" id="4956"/>
    <lineage>
        <taxon>Eukaryota</taxon>
        <taxon>Fungi</taxon>
        <taxon>Dikarya</taxon>
        <taxon>Ascomycota</taxon>
        <taxon>Saccharomycotina</taxon>
        <taxon>Saccharomycetes</taxon>
        <taxon>Saccharomycetales</taxon>
        <taxon>Saccharomycetaceae</taxon>
        <taxon>Zygosaccharomyces</taxon>
    </lineage>
</organism>
<keyword evidence="1" id="KW-0479">Metal-binding</keyword>
<evidence type="ECO:0000256" key="6">
    <source>
        <dbReference type="ARBA" id="ARBA00023242"/>
    </source>
</evidence>
<proteinExistence type="predicted"/>
<dbReference type="CDD" id="cd12148">
    <property type="entry name" value="fungal_TF_MHR"/>
    <property type="match status" value="1"/>
</dbReference>
<keyword evidence="5" id="KW-0804">Transcription</keyword>
<feature type="compositionally biased region" description="Polar residues" evidence="7">
    <location>
        <begin position="33"/>
        <end position="47"/>
    </location>
</feature>
<accession>A0A1Q2ZWG3</accession>
<dbReference type="InterPro" id="IPR036864">
    <property type="entry name" value="Zn2-C6_fun-type_DNA-bd_sf"/>
</dbReference>
<protein>
    <recommendedName>
        <fullName evidence="8">Zn(2)-C6 fungal-type domain-containing protein</fullName>
    </recommendedName>
</protein>
<gene>
    <name evidence="9" type="ORF">ZYGR_0I00310</name>
</gene>
<evidence type="ECO:0000256" key="1">
    <source>
        <dbReference type="ARBA" id="ARBA00022723"/>
    </source>
</evidence>
<dbReference type="SUPFAM" id="SSF57701">
    <property type="entry name" value="Zn2/Cys6 DNA-binding domain"/>
    <property type="match status" value="1"/>
</dbReference>
<dbReference type="EMBL" id="BDGX01000009">
    <property type="protein sequence ID" value="GAV47735.1"/>
    <property type="molecule type" value="Genomic_DNA"/>
</dbReference>
<keyword evidence="2" id="KW-0862">Zinc</keyword>
<dbReference type="AlphaFoldDB" id="A0A1Q2ZWG3"/>
<dbReference type="PROSITE" id="PS50048">
    <property type="entry name" value="ZN2_CY6_FUNGAL_2"/>
    <property type="match status" value="1"/>
</dbReference>
<dbReference type="PROSITE" id="PS00463">
    <property type="entry name" value="ZN2_CY6_FUNGAL_1"/>
    <property type="match status" value="1"/>
</dbReference>
<evidence type="ECO:0000313" key="9">
    <source>
        <dbReference type="EMBL" id="GAV47735.1"/>
    </source>
</evidence>
<dbReference type="PANTHER" id="PTHR31069">
    <property type="entry name" value="OLEATE-ACTIVATED TRANSCRIPTION FACTOR 1-RELATED"/>
    <property type="match status" value="1"/>
</dbReference>
<evidence type="ECO:0000313" key="10">
    <source>
        <dbReference type="Proteomes" id="UP000187013"/>
    </source>
</evidence>
<evidence type="ECO:0000256" key="5">
    <source>
        <dbReference type="ARBA" id="ARBA00023163"/>
    </source>
</evidence>
<feature type="compositionally biased region" description="Basic and acidic residues" evidence="7">
    <location>
        <begin position="130"/>
        <end position="145"/>
    </location>
</feature>
<dbReference type="GO" id="GO:0000981">
    <property type="term" value="F:DNA-binding transcription factor activity, RNA polymerase II-specific"/>
    <property type="evidence" value="ECO:0007669"/>
    <property type="project" value="InterPro"/>
</dbReference>
<dbReference type="Gene3D" id="4.10.240.10">
    <property type="entry name" value="Zn(2)-C6 fungal-type DNA-binding domain"/>
    <property type="match status" value="1"/>
</dbReference>
<dbReference type="GO" id="GO:0000978">
    <property type="term" value="F:RNA polymerase II cis-regulatory region sequence-specific DNA binding"/>
    <property type="evidence" value="ECO:0007669"/>
    <property type="project" value="TreeGrafter"/>
</dbReference>
<evidence type="ECO:0000256" key="7">
    <source>
        <dbReference type="SAM" id="MobiDB-lite"/>
    </source>
</evidence>
<feature type="domain" description="Zn(2)-C6 fungal-type" evidence="8">
    <location>
        <begin position="59"/>
        <end position="89"/>
    </location>
</feature>
<dbReference type="PRINTS" id="PR00755">
    <property type="entry name" value="AFLATOXINBRP"/>
</dbReference>
<feature type="compositionally biased region" description="Low complexity" evidence="7">
    <location>
        <begin position="23"/>
        <end position="32"/>
    </location>
</feature>
<dbReference type="PANTHER" id="PTHR31069:SF29">
    <property type="entry name" value="OLEATE-ACTIVATED TRANSCRIPTION FACTOR 1-RELATED"/>
    <property type="match status" value="1"/>
</dbReference>
<sequence>MHPLKQVQDSGIFFDNLFPSNHGINHNNNTHNDASSSQDGSQNGDESNSIKKRNRISFVCKACRRSKTKCDREKPKCGRCVQHGIACVYDVEKQAAPRNPSKDATIARLERDVEYWRQKAVKLMQDEEEMTKRSERNIDGRDDASPRTLKRTVSHSGVSIGNSDLHETPILKASRPTTSTTSSRSSNSVPLSSFSSPLHSSSDHVRINLYRSHPSMIMNSASKREVKPLSENYVITQDIFLSGLLTSAFLDRSKNTMLPALSANLSVSKAKPSVVKNIIKLKDLLANQCHTPIQLKRLNDFTDRILNEVNPQKVLPMSKMGIMLQNSFETHYLEDFCPPGGEYSGTLNSFIAELEELLPPYVIIQRYKSHFYRSVFPILPFLDEKSFEDSLQSTLFPHELDPDKVVLRLGNVGLRGKMENLCILLLVLKLSCVSLQITDEASQSLNLQQRENLEKYPISNQSVIFVQKVLAAEKFFSRANENIITCLLYIWAFFVYSPEESDFFLEHPTDLVNGLILTLAMSIGLHRDPSDFPQLRDSLWNGPSIMNHRRMLWVSTVTSICLETSLKGRNPVSSIDLTRLFIDVRNPNALQLYMERVQNDISSPVDPLILRHHEFAFKRLLLAVSILDLDKLTLTYGTFSLSAIEEARDKIVRLLDEHFPMPNFDGYAPQVKRDFDTFISNGSLPMRIIGFLMILRLSLALFLHFESMLPQNPELFPQYRRYFTLVCLDMLTLISHPRIFFVNSHRFKSLPMGSYNATKYIQLGLSTSFFAVLVILIRIDLASNIFLEQYQEDMSNANSESMKMNNEKLGIISLFKKLLEDTLENIHRTASNHLRFTYFSVFKMLILYDIIVIRMKKGELWSGVLKLQALGDFNTAFLRLLNLKFSVDPDGEQNMVEKLKQRNYVQKFSTAELNSVYQKVKAKNDEIPPVCTPRDHGQSLSQTHLTTISKMYEGNSDMGPPEKMSPVASMGQNLNFGDVQGLTSRIKLEEQENISRRMSGLSSNEERHAAATGEYPGLFGGLNLFDYDFLFANNL</sequence>
<comment type="caution">
    <text evidence="9">The sequence shown here is derived from an EMBL/GenBank/DDBJ whole genome shotgun (WGS) entry which is preliminary data.</text>
</comment>
<dbReference type="FunFam" id="4.10.240.10:FF:000063">
    <property type="entry name" value="AaceriADR404Cp"/>
    <property type="match status" value="1"/>
</dbReference>
<dbReference type="GO" id="GO:0045944">
    <property type="term" value="P:positive regulation of transcription by RNA polymerase II"/>
    <property type="evidence" value="ECO:0007669"/>
    <property type="project" value="TreeGrafter"/>
</dbReference>
<feature type="region of interest" description="Disordered" evidence="7">
    <location>
        <begin position="125"/>
        <end position="201"/>
    </location>
</feature>
<name>A0A1Q2ZWG3_ZYGRO</name>
<dbReference type="CDD" id="cd00067">
    <property type="entry name" value="GAL4"/>
    <property type="match status" value="1"/>
</dbReference>
<keyword evidence="4" id="KW-0238">DNA-binding</keyword>
<dbReference type="SMART" id="SM00066">
    <property type="entry name" value="GAL4"/>
    <property type="match status" value="1"/>
</dbReference>
<evidence type="ECO:0000256" key="2">
    <source>
        <dbReference type="ARBA" id="ARBA00022833"/>
    </source>
</evidence>
<dbReference type="InterPro" id="IPR001138">
    <property type="entry name" value="Zn2Cys6_DnaBD"/>
</dbReference>
<dbReference type="Pfam" id="PF00172">
    <property type="entry name" value="Zn_clus"/>
    <property type="match status" value="1"/>
</dbReference>
<feature type="region of interest" description="Disordered" evidence="7">
    <location>
        <begin position="23"/>
        <end position="50"/>
    </location>
</feature>
<dbReference type="Proteomes" id="UP000187013">
    <property type="component" value="Unassembled WGS sequence"/>
</dbReference>
<reference evidence="9 10" key="1">
    <citation type="submission" date="2016-08" db="EMBL/GenBank/DDBJ databases">
        <title>Draft genome sequence of allopolyploid Zygosaccharomyces rouxii.</title>
        <authorList>
            <person name="Watanabe J."/>
            <person name="Uehara K."/>
            <person name="Mogi Y."/>
            <person name="Tsukioka Y."/>
        </authorList>
    </citation>
    <scope>NUCLEOTIDE SEQUENCE [LARGE SCALE GENOMIC DNA]</scope>
    <source>
        <strain evidence="9 10">NBRC 110957</strain>
    </source>
</reference>
<dbReference type="OrthoDB" id="5069333at2759"/>
<dbReference type="InterPro" id="IPR050675">
    <property type="entry name" value="OAF3"/>
</dbReference>
<dbReference type="GO" id="GO:0008270">
    <property type="term" value="F:zinc ion binding"/>
    <property type="evidence" value="ECO:0007669"/>
    <property type="project" value="InterPro"/>
</dbReference>